<comment type="caution">
    <text evidence="1">The sequence shown here is derived from an EMBL/GenBank/DDBJ whole genome shotgun (WGS) entry which is preliminary data.</text>
</comment>
<protein>
    <submittedName>
        <fullName evidence="1">Uncharacterized protein</fullName>
    </submittedName>
</protein>
<accession>A0A4Z2G070</accession>
<organism evidence="1 2">
    <name type="scientific">Liparis tanakae</name>
    <name type="common">Tanaka's snailfish</name>
    <dbReference type="NCBI Taxonomy" id="230148"/>
    <lineage>
        <taxon>Eukaryota</taxon>
        <taxon>Metazoa</taxon>
        <taxon>Chordata</taxon>
        <taxon>Craniata</taxon>
        <taxon>Vertebrata</taxon>
        <taxon>Euteleostomi</taxon>
        <taxon>Actinopterygii</taxon>
        <taxon>Neopterygii</taxon>
        <taxon>Teleostei</taxon>
        <taxon>Neoteleostei</taxon>
        <taxon>Acanthomorphata</taxon>
        <taxon>Eupercaria</taxon>
        <taxon>Perciformes</taxon>
        <taxon>Cottioidei</taxon>
        <taxon>Cottales</taxon>
        <taxon>Liparidae</taxon>
        <taxon>Liparis</taxon>
    </lineage>
</organism>
<evidence type="ECO:0000313" key="1">
    <source>
        <dbReference type="EMBL" id="TNN46909.1"/>
    </source>
</evidence>
<name>A0A4Z2G070_9TELE</name>
<dbReference type="EMBL" id="SRLO01000768">
    <property type="protein sequence ID" value="TNN46909.1"/>
    <property type="molecule type" value="Genomic_DNA"/>
</dbReference>
<sequence length="70" mass="8025">MMHIACFHDSVHFWYLNDSSSKVHIYATLSRALRKGHSTPNLVLETCSLRCLPRKRGKKTKSRGHGESDK</sequence>
<gene>
    <name evidence="1" type="ORF">EYF80_042890</name>
</gene>
<proteinExistence type="predicted"/>
<keyword evidence="2" id="KW-1185">Reference proteome</keyword>
<evidence type="ECO:0000313" key="2">
    <source>
        <dbReference type="Proteomes" id="UP000314294"/>
    </source>
</evidence>
<dbReference type="Proteomes" id="UP000314294">
    <property type="component" value="Unassembled WGS sequence"/>
</dbReference>
<reference evidence="1 2" key="1">
    <citation type="submission" date="2019-03" db="EMBL/GenBank/DDBJ databases">
        <title>First draft genome of Liparis tanakae, snailfish: a comprehensive survey of snailfish specific genes.</title>
        <authorList>
            <person name="Kim W."/>
            <person name="Song I."/>
            <person name="Jeong J.-H."/>
            <person name="Kim D."/>
            <person name="Kim S."/>
            <person name="Ryu S."/>
            <person name="Song J.Y."/>
            <person name="Lee S.K."/>
        </authorList>
    </citation>
    <scope>NUCLEOTIDE SEQUENCE [LARGE SCALE GENOMIC DNA]</scope>
    <source>
        <tissue evidence="1">Muscle</tissue>
    </source>
</reference>
<dbReference type="AlphaFoldDB" id="A0A4Z2G070"/>